<dbReference type="EMBL" id="JBHLVN010000029">
    <property type="protein sequence ID" value="MFC0297125.1"/>
    <property type="molecule type" value="Genomic_DNA"/>
</dbReference>
<proteinExistence type="predicted"/>
<sequence>MIDKVVEVVSPERALRREAARRTLRVLNSGYGNHGASRTKKSLIGWNHKGGSPDDDITDNLEVLRQRSRDLYMGGPLATGALKTLRTNVVGYGLRVKPQIDADFLGMSDEEADEWERHVEREFQLWAEDCDAGRMLDFYEMQALVFLSMLMSGDVFCTMPMIERPGNPYALKIAVIEADRVCNPPGVTSPNIRGGIEVDQFGAPIAYYIAQKHPLDSKSMQNKWARVPVFGERTGRRNVLHLMEFERPGQRRGVPILAPVIESLKQLTRYSEAELMAAVVSGMFTVFITSKTPETPLGEAVPLEQQVDVTDENSYELGNGAIIALGEGEDVKEVNPARPNTAFDSFVMSMTRQIGAALEIPYEVLVKHFTASYSASRAALLEAWKMFRMRRSWLISKFCKPIYNEFLYEAVARGRINAPGFFDDPIIRAAYSNAEWYGPSQGQIDPLKEVNAAKIRVQEGFSTRAREATELTGSDFEMIVRQRTKEEKMMREGGLLTNASENQEVLGVPGVENEE</sequence>
<comment type="caution">
    <text evidence="1">The sequence shown here is derived from an EMBL/GenBank/DDBJ whole genome shotgun (WGS) entry which is preliminary data.</text>
</comment>
<evidence type="ECO:0000313" key="2">
    <source>
        <dbReference type="Proteomes" id="UP001589785"/>
    </source>
</evidence>
<protein>
    <submittedName>
        <fullName evidence="1">Phage portal protein</fullName>
    </submittedName>
</protein>
<dbReference type="RefSeq" id="WP_066231593.1">
    <property type="nucleotide sequence ID" value="NZ_JBHLVN010000029.1"/>
</dbReference>
<gene>
    <name evidence="1" type="ORF">ACFFHQ_06560</name>
</gene>
<dbReference type="Proteomes" id="UP001589785">
    <property type="component" value="Unassembled WGS sequence"/>
</dbReference>
<accession>A0ABV6GRK4</accession>
<evidence type="ECO:0000313" key="1">
    <source>
        <dbReference type="EMBL" id="MFC0297125.1"/>
    </source>
</evidence>
<dbReference type="NCBIfam" id="TIGR01539">
    <property type="entry name" value="portal_lambda"/>
    <property type="match status" value="1"/>
</dbReference>
<organism evidence="1 2">
    <name type="scientific">Geobacillus jurassicus</name>
    <dbReference type="NCBI Taxonomy" id="235932"/>
    <lineage>
        <taxon>Bacteria</taxon>
        <taxon>Bacillati</taxon>
        <taxon>Bacillota</taxon>
        <taxon>Bacilli</taxon>
        <taxon>Bacillales</taxon>
        <taxon>Anoxybacillaceae</taxon>
        <taxon>Geobacillus</taxon>
    </lineage>
</organism>
<dbReference type="InterPro" id="IPR006429">
    <property type="entry name" value="Phage_lambda_portal"/>
</dbReference>
<reference evidence="1 2" key="1">
    <citation type="submission" date="2024-09" db="EMBL/GenBank/DDBJ databases">
        <authorList>
            <person name="Sun Q."/>
            <person name="Mori K."/>
        </authorList>
    </citation>
    <scope>NUCLEOTIDE SEQUENCE [LARGE SCALE GENOMIC DNA]</scope>
    <source>
        <strain evidence="1 2">CCM 7224</strain>
    </source>
</reference>
<keyword evidence="2" id="KW-1185">Reference proteome</keyword>
<dbReference type="Pfam" id="PF05136">
    <property type="entry name" value="Phage_portal_2"/>
    <property type="match status" value="1"/>
</dbReference>
<name>A0ABV6GRK4_9BACL</name>